<dbReference type="RefSeq" id="WP_172968912.1">
    <property type="nucleotide sequence ID" value="NZ_AP021853.1"/>
</dbReference>
<evidence type="ECO:0000313" key="2">
    <source>
        <dbReference type="EMBL" id="BBN99156.1"/>
    </source>
</evidence>
<proteinExistence type="predicted"/>
<feature type="region of interest" description="Disordered" evidence="1">
    <location>
        <begin position="31"/>
        <end position="53"/>
    </location>
</feature>
<sequence length="53" mass="6221">MAYKTGLTRADVEDMDIGQMLDYIDEYVKNMDPKKQKQRSTTRQAGQADFDRF</sequence>
<protein>
    <submittedName>
        <fullName evidence="2">Uncharacterized protein</fullName>
    </submittedName>
</protein>
<dbReference type="Proteomes" id="UP000326951">
    <property type="component" value="Chromosome"/>
</dbReference>
<accession>A0A5K7X5M6</accession>
<organism evidence="2 3">
    <name type="scientific">Sporolactobacillus terrae</name>
    <dbReference type="NCBI Taxonomy" id="269673"/>
    <lineage>
        <taxon>Bacteria</taxon>
        <taxon>Bacillati</taxon>
        <taxon>Bacillota</taxon>
        <taxon>Bacilli</taxon>
        <taxon>Bacillales</taxon>
        <taxon>Sporolactobacillaceae</taxon>
        <taxon>Sporolactobacillus</taxon>
    </lineage>
</organism>
<reference evidence="2 3" key="1">
    <citation type="submission" date="2019-09" db="EMBL/GenBank/DDBJ databases">
        <title>Complete genome sequence of Sporolactobacillus terrae 70-3.</title>
        <authorList>
            <person name="Tanaka N."/>
            <person name="Shiwa Y."/>
            <person name="Fujita N."/>
            <person name="Tanasupawat S."/>
        </authorList>
    </citation>
    <scope>NUCLEOTIDE SEQUENCE [LARGE SCALE GENOMIC DNA]</scope>
    <source>
        <strain evidence="2 3">70-3</strain>
    </source>
</reference>
<dbReference type="EMBL" id="AP021853">
    <property type="protein sequence ID" value="BBN99156.1"/>
    <property type="molecule type" value="Genomic_DNA"/>
</dbReference>
<evidence type="ECO:0000256" key="1">
    <source>
        <dbReference type="SAM" id="MobiDB-lite"/>
    </source>
</evidence>
<dbReference type="AlphaFoldDB" id="A0A5K7X5M6"/>
<gene>
    <name evidence="2" type="ORF">St703_18610</name>
</gene>
<name>A0A5K7X5M6_9BACL</name>
<evidence type="ECO:0000313" key="3">
    <source>
        <dbReference type="Proteomes" id="UP000326951"/>
    </source>
</evidence>